<keyword evidence="1" id="KW-0472">Membrane</keyword>
<feature type="transmembrane region" description="Helical" evidence="1">
    <location>
        <begin position="21"/>
        <end position="41"/>
    </location>
</feature>
<keyword evidence="1" id="KW-0812">Transmembrane</keyword>
<evidence type="ECO:0008006" key="4">
    <source>
        <dbReference type="Google" id="ProtNLM"/>
    </source>
</evidence>
<dbReference type="Proteomes" id="UP000627838">
    <property type="component" value="Unassembled WGS sequence"/>
</dbReference>
<evidence type="ECO:0000313" key="3">
    <source>
        <dbReference type="Proteomes" id="UP000627838"/>
    </source>
</evidence>
<gene>
    <name evidence="2" type="ORF">H4W34_003437</name>
</gene>
<reference evidence="2 3" key="1">
    <citation type="submission" date="2020-10" db="EMBL/GenBank/DDBJ databases">
        <title>Sequencing the genomes of 1000 actinobacteria strains.</title>
        <authorList>
            <person name="Klenk H.-P."/>
        </authorList>
    </citation>
    <scope>NUCLEOTIDE SEQUENCE [LARGE SCALE GENOMIC DNA]</scope>
    <source>
        <strain evidence="2 3">DSM 46744</strain>
    </source>
</reference>
<comment type="caution">
    <text evidence="2">The sequence shown here is derived from an EMBL/GenBank/DDBJ whole genome shotgun (WGS) entry which is preliminary data.</text>
</comment>
<proteinExistence type="predicted"/>
<keyword evidence="1" id="KW-1133">Transmembrane helix</keyword>
<keyword evidence="3" id="KW-1185">Reference proteome</keyword>
<feature type="transmembrane region" description="Helical" evidence="1">
    <location>
        <begin position="47"/>
        <end position="66"/>
    </location>
</feature>
<evidence type="ECO:0000256" key="1">
    <source>
        <dbReference type="SAM" id="Phobius"/>
    </source>
</evidence>
<evidence type="ECO:0000313" key="2">
    <source>
        <dbReference type="EMBL" id="MBE1533604.1"/>
    </source>
</evidence>
<sequence length="81" mass="8770">MAERPADRAPARRRFDPAGPVTGMFFLALAGVFLAEGFGAGRFLNPVLVVPLVLIGLGLVGAVRVATRGRRRDRDRDLPRT</sequence>
<dbReference type="EMBL" id="JADBDZ010000001">
    <property type="protein sequence ID" value="MBE1533604.1"/>
    <property type="molecule type" value="Genomic_DNA"/>
</dbReference>
<organism evidence="2 3">
    <name type="scientific">Actinomadura algeriensis</name>
    <dbReference type="NCBI Taxonomy" id="1679523"/>
    <lineage>
        <taxon>Bacteria</taxon>
        <taxon>Bacillati</taxon>
        <taxon>Actinomycetota</taxon>
        <taxon>Actinomycetes</taxon>
        <taxon>Streptosporangiales</taxon>
        <taxon>Thermomonosporaceae</taxon>
        <taxon>Actinomadura</taxon>
    </lineage>
</organism>
<accession>A0ABR9JSQ6</accession>
<name>A0ABR9JSQ6_9ACTN</name>
<protein>
    <recommendedName>
        <fullName evidence="4">Secreted protein with PEP-CTERM sorting signal</fullName>
    </recommendedName>
</protein>
<dbReference type="RefSeq" id="WP_192760123.1">
    <property type="nucleotide sequence ID" value="NZ_JADBDZ010000001.1"/>
</dbReference>